<keyword evidence="1" id="KW-0472">Membrane</keyword>
<evidence type="ECO:0000313" key="3">
    <source>
        <dbReference type="Proteomes" id="UP000294530"/>
    </source>
</evidence>
<sequence>MSRHMSLTSSGHTIGDTCIDLYAERIMIPRILLFSLCTGLSVLGVLVFRQRRRRTRQTAKLLRDTILLESYKESHTSQKRWFACLLMIAVAWIVMFLCLFNSSSALKSTAKSAAQARPRVVFSFTTTPRGIQELQPTVDALVHQEGDGFKAIYVIIPHMYQNKVVDIPSWLLSDASILKQTNFYGITFSTGASSYHTKIQIIVIDTDFGPASKVLGTLLVEQDPDTIIVYGDDDRIYPPQLCERALYYTHKYPNDAIAVLGGWISSEDRLYCGRSLEIGVNSVSFVGGAGGVAVKRRYFGMGEATLLAFAVANMSKACFLGDDFYLSHLLSRNSIRRRLVADSCWNVETLDETFSHGGLSHAPSNHSGGANVEHYQQCIRELGKDQDLSYDGEFGIACMFVLSRTWGMFRGLKNLIIVILPGKCHQFLAIDKFAASMVLAELEARSICRKLVIVHFLQETDWCFSNLSRHAVLVAL</sequence>
<keyword evidence="1" id="KW-0812">Transmembrane</keyword>
<dbReference type="OrthoDB" id="414863at2759"/>
<dbReference type="Proteomes" id="UP000294530">
    <property type="component" value="Unassembled WGS sequence"/>
</dbReference>
<dbReference type="RefSeq" id="XP_067816085.1">
    <property type="nucleotide sequence ID" value="XM_067963700.1"/>
</dbReference>
<gene>
    <name evidence="2" type="ORF">CCR75_005621</name>
</gene>
<proteinExistence type="predicted"/>
<dbReference type="GeneID" id="94349371"/>
<protein>
    <submittedName>
        <fullName evidence="2">Uncharacterized protein</fullName>
    </submittedName>
</protein>
<dbReference type="AlphaFoldDB" id="A0A976ICF5"/>
<organism evidence="2 3">
    <name type="scientific">Bremia lactucae</name>
    <name type="common">Lettuce downy mildew</name>
    <dbReference type="NCBI Taxonomy" id="4779"/>
    <lineage>
        <taxon>Eukaryota</taxon>
        <taxon>Sar</taxon>
        <taxon>Stramenopiles</taxon>
        <taxon>Oomycota</taxon>
        <taxon>Peronosporomycetes</taxon>
        <taxon>Peronosporales</taxon>
        <taxon>Peronosporaceae</taxon>
        <taxon>Bremia</taxon>
    </lineage>
</organism>
<dbReference type="KEGG" id="blac:94349371"/>
<evidence type="ECO:0000313" key="2">
    <source>
        <dbReference type="EMBL" id="TDH66586.1"/>
    </source>
</evidence>
<feature type="transmembrane region" description="Helical" evidence="1">
    <location>
        <begin position="31"/>
        <end position="48"/>
    </location>
</feature>
<name>A0A976ICF5_BRELC</name>
<keyword evidence="3" id="KW-1185">Reference proteome</keyword>
<accession>A0A976ICF5</accession>
<evidence type="ECO:0000256" key="1">
    <source>
        <dbReference type="SAM" id="Phobius"/>
    </source>
</evidence>
<keyword evidence="1" id="KW-1133">Transmembrane helix</keyword>
<dbReference type="EMBL" id="SHOA02000202">
    <property type="protein sequence ID" value="TDH66586.1"/>
    <property type="molecule type" value="Genomic_DNA"/>
</dbReference>
<reference evidence="2 3" key="1">
    <citation type="journal article" date="2021" name="Genome Biol.">
        <title>AFLAP: assembly-free linkage analysis pipeline using k-mers from genome sequencing data.</title>
        <authorList>
            <person name="Fletcher K."/>
            <person name="Zhang L."/>
            <person name="Gil J."/>
            <person name="Han R."/>
            <person name="Cavanaugh K."/>
            <person name="Michelmore R."/>
        </authorList>
    </citation>
    <scope>NUCLEOTIDE SEQUENCE [LARGE SCALE GENOMIC DNA]</scope>
    <source>
        <strain evidence="2 3">SF5</strain>
    </source>
</reference>
<comment type="caution">
    <text evidence="2">The sequence shown here is derived from an EMBL/GenBank/DDBJ whole genome shotgun (WGS) entry which is preliminary data.</text>
</comment>
<feature type="transmembrane region" description="Helical" evidence="1">
    <location>
        <begin position="81"/>
        <end position="102"/>
    </location>
</feature>